<dbReference type="Proteomes" id="UP000612055">
    <property type="component" value="Unassembled WGS sequence"/>
</dbReference>
<keyword evidence="3 6" id="KW-1133">Transmembrane helix</keyword>
<feature type="transmembrane region" description="Helical" evidence="6">
    <location>
        <begin position="609"/>
        <end position="628"/>
    </location>
</feature>
<feature type="compositionally biased region" description="Low complexity" evidence="5">
    <location>
        <begin position="11"/>
        <end position="24"/>
    </location>
</feature>
<accession>A0A835XXX8</accession>
<evidence type="ECO:0000313" key="7">
    <source>
        <dbReference type="EMBL" id="KAG2491940.1"/>
    </source>
</evidence>
<keyword evidence="8" id="KW-1185">Reference proteome</keyword>
<proteinExistence type="predicted"/>
<dbReference type="GO" id="GO:0016020">
    <property type="term" value="C:membrane"/>
    <property type="evidence" value="ECO:0007669"/>
    <property type="project" value="UniProtKB-SubCell"/>
</dbReference>
<organism evidence="7 8">
    <name type="scientific">Edaphochlamys debaryana</name>
    <dbReference type="NCBI Taxonomy" id="47281"/>
    <lineage>
        <taxon>Eukaryota</taxon>
        <taxon>Viridiplantae</taxon>
        <taxon>Chlorophyta</taxon>
        <taxon>core chlorophytes</taxon>
        <taxon>Chlorophyceae</taxon>
        <taxon>CS clade</taxon>
        <taxon>Chlamydomonadales</taxon>
        <taxon>Chlamydomonadales incertae sedis</taxon>
        <taxon>Edaphochlamys</taxon>
    </lineage>
</organism>
<evidence type="ECO:0000256" key="5">
    <source>
        <dbReference type="SAM" id="MobiDB-lite"/>
    </source>
</evidence>
<feature type="transmembrane region" description="Helical" evidence="6">
    <location>
        <begin position="121"/>
        <end position="146"/>
    </location>
</feature>
<reference evidence="7" key="1">
    <citation type="journal article" date="2020" name="bioRxiv">
        <title>Comparative genomics of Chlamydomonas.</title>
        <authorList>
            <person name="Craig R.J."/>
            <person name="Hasan A.R."/>
            <person name="Ness R.W."/>
            <person name="Keightley P.D."/>
        </authorList>
    </citation>
    <scope>NUCLEOTIDE SEQUENCE</scope>
    <source>
        <strain evidence="7">CCAP 11/70</strain>
    </source>
</reference>
<dbReference type="GO" id="GO:0008521">
    <property type="term" value="F:acetyl-CoA transmembrane transporter activity"/>
    <property type="evidence" value="ECO:0007669"/>
    <property type="project" value="InterPro"/>
</dbReference>
<feature type="transmembrane region" description="Helical" evidence="6">
    <location>
        <begin position="191"/>
        <end position="212"/>
    </location>
</feature>
<dbReference type="PANTHER" id="PTHR12778:SF9">
    <property type="entry name" value="ACETYL-COENZYME A TRANSPORTER 1"/>
    <property type="match status" value="1"/>
</dbReference>
<feature type="transmembrane region" description="Helical" evidence="6">
    <location>
        <begin position="218"/>
        <end position="238"/>
    </location>
</feature>
<evidence type="ECO:0000256" key="6">
    <source>
        <dbReference type="SAM" id="Phobius"/>
    </source>
</evidence>
<feature type="region of interest" description="Disordered" evidence="5">
    <location>
        <begin position="646"/>
        <end position="667"/>
    </location>
</feature>
<protein>
    <recommendedName>
        <fullName evidence="9">Acetyl-coenzyme A transporter 1</fullName>
    </recommendedName>
</protein>
<evidence type="ECO:0000313" key="8">
    <source>
        <dbReference type="Proteomes" id="UP000612055"/>
    </source>
</evidence>
<evidence type="ECO:0000256" key="2">
    <source>
        <dbReference type="ARBA" id="ARBA00022692"/>
    </source>
</evidence>
<comment type="subcellular location">
    <subcellularLocation>
        <location evidence="1">Membrane</location>
        <topology evidence="1">Multi-pass membrane protein</topology>
    </subcellularLocation>
</comment>
<evidence type="ECO:0000256" key="4">
    <source>
        <dbReference type="ARBA" id="ARBA00023136"/>
    </source>
</evidence>
<feature type="transmembrane region" description="Helical" evidence="6">
    <location>
        <begin position="470"/>
        <end position="489"/>
    </location>
</feature>
<feature type="compositionally biased region" description="Low complexity" evidence="5">
    <location>
        <begin position="46"/>
        <end position="59"/>
    </location>
</feature>
<dbReference type="OrthoDB" id="6415790at2759"/>
<feature type="region of interest" description="Disordered" evidence="5">
    <location>
        <begin position="1"/>
        <end position="59"/>
    </location>
</feature>
<sequence>MAPLTRSRLRAAAGDPDTAASALASDANSYPATPKTPGGTRRRNRSTTPGPVAAAGAATGTDSAAGSFASSHLAGGTLDDLNRLTYDDDGTGPAAAHDTVHVTARRRLAGAPRLRDEAGSVLLLVLLYMVQGVPLGLTTGALPFMLSSKLSYTQMGIFALASYPYSLKLLWSPIVDSVYSRKLGRRKSWIVPIQLLTAWLLVGSAEWVQALFEAADVWALTGLFLVFVFLMATQDIAVDGWALTLLSPANVSYASTCQTVGQTTGIFTSFTVFLALQDAAFCNKYIRGTQWLGGVRLGGWFGTEPSDVGLVTLAGYMRFWGWVFAAVTVVIALCVRETEEDDARGEDAATAPLSAEDRSILGLDPAPARAASSSTRPPGVLAELREAYLGLWRVAKLHTVWRLTALLLSYRLGVLAAEGAASLKLMDKGVAKEALAFLVLFQFPVELISAVIAGRWAASHSPYSPFITGYGLRILTAAATVAATAMFPAGASSLETHGREFALLAAVSLASSFVSYLSFTSLGSFYNTVSDPAMGGAYLTLLNTIANMGYLLPRTPLFWAMDVLTIPQCTAEDGGAVLPYTCPKKLSDMAKGDSECAANGGECSLAYDGYYIVSIGSLVVGTGLGLVYTRFVKAMMDEPLSAWRAGGPGAGSVEGEAEAAARRKRTD</sequence>
<dbReference type="SUPFAM" id="SSF103473">
    <property type="entry name" value="MFS general substrate transporter"/>
    <property type="match status" value="1"/>
</dbReference>
<gene>
    <name evidence="7" type="ORF">HYH03_009673</name>
</gene>
<dbReference type="AlphaFoldDB" id="A0A835XXX8"/>
<dbReference type="EMBL" id="JAEHOE010000048">
    <property type="protein sequence ID" value="KAG2491940.1"/>
    <property type="molecule type" value="Genomic_DNA"/>
</dbReference>
<evidence type="ECO:0008006" key="9">
    <source>
        <dbReference type="Google" id="ProtNLM"/>
    </source>
</evidence>
<feature type="transmembrane region" description="Helical" evidence="6">
    <location>
        <begin position="501"/>
        <end position="519"/>
    </location>
</feature>
<evidence type="ECO:0000256" key="1">
    <source>
        <dbReference type="ARBA" id="ARBA00004141"/>
    </source>
</evidence>
<keyword evidence="4 6" id="KW-0472">Membrane</keyword>
<feature type="transmembrane region" description="Helical" evidence="6">
    <location>
        <begin position="434"/>
        <end position="458"/>
    </location>
</feature>
<dbReference type="Pfam" id="PF13000">
    <property type="entry name" value="Acatn"/>
    <property type="match status" value="2"/>
</dbReference>
<dbReference type="GO" id="GO:0035348">
    <property type="term" value="P:acetyl-CoA transmembrane transport"/>
    <property type="evidence" value="ECO:0007669"/>
    <property type="project" value="InterPro"/>
</dbReference>
<dbReference type="PANTHER" id="PTHR12778">
    <property type="entry name" value="SOLUTE CARRIER FAMILY 33 ACETYL-COA TRANSPORTER -RELATED"/>
    <property type="match status" value="1"/>
</dbReference>
<evidence type="ECO:0000256" key="3">
    <source>
        <dbReference type="ARBA" id="ARBA00022989"/>
    </source>
</evidence>
<keyword evidence="2 6" id="KW-0812">Transmembrane</keyword>
<dbReference type="InterPro" id="IPR024371">
    <property type="entry name" value="AcetylCoA_trans_1-like"/>
</dbReference>
<name>A0A835XXX8_9CHLO</name>
<feature type="transmembrane region" description="Helical" evidence="6">
    <location>
        <begin position="152"/>
        <end position="171"/>
    </location>
</feature>
<dbReference type="InterPro" id="IPR036259">
    <property type="entry name" value="MFS_trans_sf"/>
</dbReference>
<dbReference type="InterPro" id="IPR004752">
    <property type="entry name" value="AmpG_permease/AT-1"/>
</dbReference>
<comment type="caution">
    <text evidence="7">The sequence shown here is derived from an EMBL/GenBank/DDBJ whole genome shotgun (WGS) entry which is preliminary data.</text>
</comment>